<dbReference type="InterPro" id="IPR017938">
    <property type="entry name" value="Riboflavin_synthase-like_b-brl"/>
</dbReference>
<dbReference type="Gene3D" id="2.40.30.10">
    <property type="entry name" value="Translation factors"/>
    <property type="match status" value="1"/>
</dbReference>
<dbReference type="PANTHER" id="PTHR47354:SF3">
    <property type="entry name" value="OXIDOREDUCTASE-RELATED"/>
    <property type="match status" value="1"/>
</dbReference>
<dbReference type="GO" id="GO:0051536">
    <property type="term" value="F:iron-sulfur cluster binding"/>
    <property type="evidence" value="ECO:0007669"/>
    <property type="project" value="InterPro"/>
</dbReference>
<dbReference type="GO" id="GO:0016491">
    <property type="term" value="F:oxidoreductase activity"/>
    <property type="evidence" value="ECO:0007669"/>
    <property type="project" value="InterPro"/>
</dbReference>
<sequence length="418" mass="44612">MPEPTATALLPETRPARGSDTFASRLPDALAGQRVGLGPAEHDAGLGHAPTVSAASEAGRERTRSRLKPLARLNPRHWLQPAVFDFWARHIDRTWSAERILARVIELRAASSRATTLVLRPNRHWPGALAGQHLDVIVEIAGVRHRRSYSLSAPPRADGAIEITVVEVESGLVSPVLARMTKVGAVLELSAPYGGLRLPTTAGAEALLLAAGSGITPLRALLLEALAKGETRAITLLYWAQTREELCFSEELLQLANKHPNLRVAFLLTRDPEAPAARINAAQLQTLAPELAASEVLACGPDGFIARARELCASARDFQAEGFTAAIPIDSDAGAVRVRLKRSGLALDLPTDRPLLQALEEAGQTPAFGCRRGICNTCSCDRVAGATRDLQNGSLRDEPSTPIRLCVHAAAAGLVLDL</sequence>
<dbReference type="InterPro" id="IPR012675">
    <property type="entry name" value="Beta-grasp_dom_sf"/>
</dbReference>
<dbReference type="InterPro" id="IPR008333">
    <property type="entry name" value="Cbr1-like_FAD-bd_dom"/>
</dbReference>
<dbReference type="RefSeq" id="WP_176764155.1">
    <property type="nucleotide sequence ID" value="NZ_FNAG01000006.1"/>
</dbReference>
<feature type="region of interest" description="Disordered" evidence="1">
    <location>
        <begin position="35"/>
        <end position="63"/>
    </location>
</feature>
<dbReference type="CDD" id="cd00207">
    <property type="entry name" value="fer2"/>
    <property type="match status" value="1"/>
</dbReference>
<proteinExistence type="predicted"/>
<reference evidence="4 5" key="1">
    <citation type="submission" date="2016-10" db="EMBL/GenBank/DDBJ databases">
        <authorList>
            <person name="de Groot N.N."/>
        </authorList>
    </citation>
    <scope>NUCLEOTIDE SEQUENCE [LARGE SCALE GENOMIC DNA]</scope>
    <source>
        <strain evidence="4 5">DSM 16957</strain>
    </source>
</reference>
<dbReference type="InterPro" id="IPR036010">
    <property type="entry name" value="2Fe-2S_ferredoxin-like_sf"/>
</dbReference>
<dbReference type="InterPro" id="IPR001433">
    <property type="entry name" value="OxRdtase_FAD/NAD-bd"/>
</dbReference>
<accession>A0A1G6X8K9</accession>
<dbReference type="InterPro" id="IPR017927">
    <property type="entry name" value="FAD-bd_FR_type"/>
</dbReference>
<dbReference type="PRINTS" id="PR00410">
    <property type="entry name" value="PHEHYDRXLASE"/>
</dbReference>
<dbReference type="PROSITE" id="PS51384">
    <property type="entry name" value="FAD_FR"/>
    <property type="match status" value="1"/>
</dbReference>
<evidence type="ECO:0000259" key="3">
    <source>
        <dbReference type="PROSITE" id="PS51384"/>
    </source>
</evidence>
<evidence type="ECO:0000313" key="5">
    <source>
        <dbReference type="Proteomes" id="UP000199603"/>
    </source>
</evidence>
<organism evidence="4 5">
    <name type="scientific">Aquimonas voraii</name>
    <dbReference type="NCBI Taxonomy" id="265719"/>
    <lineage>
        <taxon>Bacteria</taxon>
        <taxon>Pseudomonadati</taxon>
        <taxon>Pseudomonadota</taxon>
        <taxon>Gammaproteobacteria</taxon>
        <taxon>Lysobacterales</taxon>
        <taxon>Lysobacteraceae</taxon>
        <taxon>Aquimonas</taxon>
    </lineage>
</organism>
<evidence type="ECO:0000256" key="1">
    <source>
        <dbReference type="SAM" id="MobiDB-lite"/>
    </source>
</evidence>
<dbReference type="InterPro" id="IPR050415">
    <property type="entry name" value="MRET"/>
</dbReference>
<evidence type="ECO:0000313" key="4">
    <source>
        <dbReference type="EMBL" id="SDD74441.1"/>
    </source>
</evidence>
<dbReference type="InterPro" id="IPR039261">
    <property type="entry name" value="FNR_nucleotide-bd"/>
</dbReference>
<dbReference type="InterPro" id="IPR001041">
    <property type="entry name" value="2Fe-2S_ferredoxin-type"/>
</dbReference>
<dbReference type="AlphaFoldDB" id="A0A1G6X8K9"/>
<dbReference type="Pfam" id="PF00111">
    <property type="entry name" value="Fer2"/>
    <property type="match status" value="1"/>
</dbReference>
<keyword evidence="5" id="KW-1185">Reference proteome</keyword>
<dbReference type="PANTHER" id="PTHR47354">
    <property type="entry name" value="NADH OXIDOREDUCTASE HCR"/>
    <property type="match status" value="1"/>
</dbReference>
<feature type="region of interest" description="Disordered" evidence="1">
    <location>
        <begin position="1"/>
        <end position="20"/>
    </location>
</feature>
<dbReference type="Pfam" id="PF00175">
    <property type="entry name" value="NAD_binding_1"/>
    <property type="match status" value="1"/>
</dbReference>
<dbReference type="Gene3D" id="3.40.50.80">
    <property type="entry name" value="Nucleotide-binding domain of ferredoxin-NADP reductase (FNR) module"/>
    <property type="match status" value="1"/>
</dbReference>
<dbReference type="PROSITE" id="PS51085">
    <property type="entry name" value="2FE2S_FER_2"/>
    <property type="match status" value="1"/>
</dbReference>
<dbReference type="Gene3D" id="3.10.20.30">
    <property type="match status" value="1"/>
</dbReference>
<dbReference type="SUPFAM" id="SSF54292">
    <property type="entry name" value="2Fe-2S ferredoxin-like"/>
    <property type="match status" value="1"/>
</dbReference>
<gene>
    <name evidence="4" type="ORF">SAMN04488509_10696</name>
</gene>
<feature type="domain" description="FAD-binding FR-type" evidence="3">
    <location>
        <begin position="97"/>
        <end position="199"/>
    </location>
</feature>
<dbReference type="STRING" id="265719.SAMN04488509_10696"/>
<evidence type="ECO:0000259" key="2">
    <source>
        <dbReference type="PROSITE" id="PS51085"/>
    </source>
</evidence>
<dbReference type="EMBL" id="FNAG01000006">
    <property type="protein sequence ID" value="SDD74441.1"/>
    <property type="molecule type" value="Genomic_DNA"/>
</dbReference>
<dbReference type="SUPFAM" id="SSF52343">
    <property type="entry name" value="Ferredoxin reductase-like, C-terminal NADP-linked domain"/>
    <property type="match status" value="1"/>
</dbReference>
<dbReference type="Pfam" id="PF00970">
    <property type="entry name" value="FAD_binding_6"/>
    <property type="match status" value="1"/>
</dbReference>
<dbReference type="SUPFAM" id="SSF63380">
    <property type="entry name" value="Riboflavin synthase domain-like"/>
    <property type="match status" value="1"/>
</dbReference>
<dbReference type="Proteomes" id="UP000199603">
    <property type="component" value="Unassembled WGS sequence"/>
</dbReference>
<feature type="domain" description="2Fe-2S ferredoxin-type" evidence="2">
    <location>
        <begin position="336"/>
        <end position="418"/>
    </location>
</feature>
<name>A0A1G6X8K9_9GAMM</name>
<protein>
    <submittedName>
        <fullName evidence="4">Ferredoxin-NADP reductase</fullName>
    </submittedName>
</protein>